<gene>
    <name evidence="1" type="ORF">HPP92_023061</name>
</gene>
<organism evidence="1 2">
    <name type="scientific">Vanilla planifolia</name>
    <name type="common">Vanilla</name>
    <dbReference type="NCBI Taxonomy" id="51239"/>
    <lineage>
        <taxon>Eukaryota</taxon>
        <taxon>Viridiplantae</taxon>
        <taxon>Streptophyta</taxon>
        <taxon>Embryophyta</taxon>
        <taxon>Tracheophyta</taxon>
        <taxon>Spermatophyta</taxon>
        <taxon>Magnoliopsida</taxon>
        <taxon>Liliopsida</taxon>
        <taxon>Asparagales</taxon>
        <taxon>Orchidaceae</taxon>
        <taxon>Vanilloideae</taxon>
        <taxon>Vanilleae</taxon>
        <taxon>Vanilla</taxon>
    </lineage>
</organism>
<dbReference type="Proteomes" id="UP000639772">
    <property type="component" value="Chromosome 12"/>
</dbReference>
<proteinExistence type="predicted"/>
<dbReference type="OrthoDB" id="688954at2759"/>
<evidence type="ECO:0000313" key="1">
    <source>
        <dbReference type="EMBL" id="KAG0459933.1"/>
    </source>
</evidence>
<evidence type="ECO:0000313" key="2">
    <source>
        <dbReference type="Proteomes" id="UP000639772"/>
    </source>
</evidence>
<protein>
    <submittedName>
        <fullName evidence="1">Uncharacterized protein</fullName>
    </submittedName>
</protein>
<dbReference type="EMBL" id="JADCNM010000012">
    <property type="protein sequence ID" value="KAG0459933.1"/>
    <property type="molecule type" value="Genomic_DNA"/>
</dbReference>
<dbReference type="AlphaFoldDB" id="A0A835PZH8"/>
<accession>A0A835PZH8</accession>
<name>A0A835PZH8_VANPL</name>
<reference evidence="1 2" key="1">
    <citation type="journal article" date="2020" name="Nat. Food">
        <title>A phased Vanilla planifolia genome enables genetic improvement of flavour and production.</title>
        <authorList>
            <person name="Hasing T."/>
            <person name="Tang H."/>
            <person name="Brym M."/>
            <person name="Khazi F."/>
            <person name="Huang T."/>
            <person name="Chambers A.H."/>
        </authorList>
    </citation>
    <scope>NUCLEOTIDE SEQUENCE [LARGE SCALE GENOMIC DNA]</scope>
    <source>
        <tissue evidence="1">Leaf</tissue>
    </source>
</reference>
<sequence length="177" mass="18975">MSNRDGHISHFQARCPLRCAEATVNTVSNGENLDHRLRRRGSGIVHLCIDGSCCTAPQLTPTTLFGGAAGWFFNETKNPSVTNYNTWAATQSFYLGDFPTVVEVPLSVEGLITSSDAGADGIQCAKGMRFHIAAGHGRASAAAQSATAASKRRFAGSSSARRKHRRCLRGIHRSSNL</sequence>
<comment type="caution">
    <text evidence="1">The sequence shown here is derived from an EMBL/GenBank/DDBJ whole genome shotgun (WGS) entry which is preliminary data.</text>
</comment>